<dbReference type="AlphaFoldDB" id="A0A9P7SV23"/>
<proteinExistence type="predicted"/>
<keyword evidence="2" id="KW-1185">Reference proteome</keyword>
<accession>A0A9P7SV23</accession>
<dbReference type="EMBL" id="SRPW01004187">
    <property type="protein sequence ID" value="KAG5984616.1"/>
    <property type="molecule type" value="Genomic_DNA"/>
</dbReference>
<dbReference type="Proteomes" id="UP000748025">
    <property type="component" value="Unassembled WGS sequence"/>
</dbReference>
<organism evidence="1 2">
    <name type="scientific">Claviceps pusilla</name>
    <dbReference type="NCBI Taxonomy" id="123648"/>
    <lineage>
        <taxon>Eukaryota</taxon>
        <taxon>Fungi</taxon>
        <taxon>Dikarya</taxon>
        <taxon>Ascomycota</taxon>
        <taxon>Pezizomycotina</taxon>
        <taxon>Sordariomycetes</taxon>
        <taxon>Hypocreomycetidae</taxon>
        <taxon>Hypocreales</taxon>
        <taxon>Clavicipitaceae</taxon>
        <taxon>Claviceps</taxon>
    </lineage>
</organism>
<protein>
    <submittedName>
        <fullName evidence="1">Uncharacterized protein</fullName>
    </submittedName>
</protein>
<sequence length="75" mass="8123">MNGQRQPIPGQSIDDNKRRDAACSVIQGHFALRRGISGHINQMANGASSTRLIVSRQQLAVFWALPVTRDGSGAH</sequence>
<comment type="caution">
    <text evidence="1">The sequence shown here is derived from an EMBL/GenBank/DDBJ whole genome shotgun (WGS) entry which is preliminary data.</text>
</comment>
<evidence type="ECO:0000313" key="2">
    <source>
        <dbReference type="Proteomes" id="UP000748025"/>
    </source>
</evidence>
<feature type="non-terminal residue" evidence="1">
    <location>
        <position position="75"/>
    </location>
</feature>
<reference evidence="1" key="1">
    <citation type="journal article" date="2020" name="bioRxiv">
        <title>Whole genome comparisons of ergot fungi reveals the divergence and evolution of species within the genus Claviceps are the result of varying mechanisms driving genome evolution and host range expansion.</title>
        <authorList>
            <person name="Wyka S.A."/>
            <person name="Mondo S.J."/>
            <person name="Liu M."/>
            <person name="Dettman J."/>
            <person name="Nalam V."/>
            <person name="Broders K.D."/>
        </authorList>
    </citation>
    <scope>NUCLEOTIDE SEQUENCE</scope>
    <source>
        <strain evidence="1">CCC 602</strain>
    </source>
</reference>
<name>A0A9P7SV23_9HYPO</name>
<gene>
    <name evidence="1" type="ORF">E4U43_006163</name>
</gene>
<evidence type="ECO:0000313" key="1">
    <source>
        <dbReference type="EMBL" id="KAG5984616.1"/>
    </source>
</evidence>